<dbReference type="Pfam" id="PF01095">
    <property type="entry name" value="Pectinesterase"/>
    <property type="match status" value="1"/>
</dbReference>
<dbReference type="InterPro" id="IPR011050">
    <property type="entry name" value="Pectin_lyase_fold/virulence"/>
</dbReference>
<dbReference type="GO" id="GO:0042545">
    <property type="term" value="P:cell wall modification"/>
    <property type="evidence" value="ECO:0007669"/>
    <property type="project" value="UniProtKB-UniRule"/>
</dbReference>
<keyword evidence="6" id="KW-0134">Cell wall</keyword>
<evidence type="ECO:0000256" key="4">
    <source>
        <dbReference type="ARBA" id="ARBA00007786"/>
    </source>
</evidence>
<organism evidence="17 18">
    <name type="scientific">Rubus argutus</name>
    <name type="common">Southern blackberry</name>
    <dbReference type="NCBI Taxonomy" id="59490"/>
    <lineage>
        <taxon>Eukaryota</taxon>
        <taxon>Viridiplantae</taxon>
        <taxon>Streptophyta</taxon>
        <taxon>Embryophyta</taxon>
        <taxon>Tracheophyta</taxon>
        <taxon>Spermatophyta</taxon>
        <taxon>Magnoliopsida</taxon>
        <taxon>eudicotyledons</taxon>
        <taxon>Gunneridae</taxon>
        <taxon>Pentapetalae</taxon>
        <taxon>rosids</taxon>
        <taxon>fabids</taxon>
        <taxon>Rosales</taxon>
        <taxon>Rosaceae</taxon>
        <taxon>Rosoideae</taxon>
        <taxon>Rosoideae incertae sedis</taxon>
        <taxon>Rubus</taxon>
    </lineage>
</organism>
<dbReference type="Proteomes" id="UP001457282">
    <property type="component" value="Unassembled WGS sequence"/>
</dbReference>
<comment type="function">
    <text evidence="12">Acts in the modification of cell walls via demethylesterification of cell wall pectin.</text>
</comment>
<evidence type="ECO:0000256" key="9">
    <source>
        <dbReference type="ARBA" id="ARBA00023157"/>
    </source>
</evidence>
<gene>
    <name evidence="17" type="ORF">M0R45_021291</name>
</gene>
<evidence type="ECO:0000256" key="3">
    <source>
        <dbReference type="ARBA" id="ARBA00006027"/>
    </source>
</evidence>
<comment type="caution">
    <text evidence="17">The sequence shown here is derived from an EMBL/GenBank/DDBJ whole genome shotgun (WGS) entry which is preliminary data.</text>
</comment>
<evidence type="ECO:0000313" key="18">
    <source>
        <dbReference type="Proteomes" id="UP001457282"/>
    </source>
</evidence>
<keyword evidence="15" id="KW-1133">Transmembrane helix</keyword>
<name>A0AAW1XBX9_RUBAR</name>
<evidence type="ECO:0000259" key="16">
    <source>
        <dbReference type="SMART" id="SM00856"/>
    </source>
</evidence>
<comment type="catalytic activity">
    <reaction evidence="11 14">
        <text>[(1-&gt;4)-alpha-D-galacturonosyl methyl ester](n) + n H2O = [(1-&gt;4)-alpha-D-galacturonosyl](n) + n methanol + n H(+)</text>
        <dbReference type="Rhea" id="RHEA:22380"/>
        <dbReference type="Rhea" id="RHEA-COMP:14570"/>
        <dbReference type="Rhea" id="RHEA-COMP:14573"/>
        <dbReference type="ChEBI" id="CHEBI:15377"/>
        <dbReference type="ChEBI" id="CHEBI:15378"/>
        <dbReference type="ChEBI" id="CHEBI:17790"/>
        <dbReference type="ChEBI" id="CHEBI:140522"/>
        <dbReference type="ChEBI" id="CHEBI:140523"/>
        <dbReference type="EC" id="3.1.1.11"/>
    </reaction>
</comment>
<comment type="similarity">
    <text evidence="3">In the N-terminal section; belongs to the PMEI family.</text>
</comment>
<reference evidence="17 18" key="1">
    <citation type="journal article" date="2023" name="G3 (Bethesda)">
        <title>A chromosome-length genome assembly and annotation of blackberry (Rubus argutus, cv. 'Hillquist').</title>
        <authorList>
            <person name="Bruna T."/>
            <person name="Aryal R."/>
            <person name="Dudchenko O."/>
            <person name="Sargent D.J."/>
            <person name="Mead D."/>
            <person name="Buti M."/>
            <person name="Cavallini A."/>
            <person name="Hytonen T."/>
            <person name="Andres J."/>
            <person name="Pham M."/>
            <person name="Weisz D."/>
            <person name="Mascagni F."/>
            <person name="Usai G."/>
            <person name="Natali L."/>
            <person name="Bassil N."/>
            <person name="Fernandez G.E."/>
            <person name="Lomsadze A."/>
            <person name="Armour M."/>
            <person name="Olukolu B."/>
            <person name="Poorten T."/>
            <person name="Britton C."/>
            <person name="Davik J."/>
            <person name="Ashrafi H."/>
            <person name="Aiden E.L."/>
            <person name="Borodovsky M."/>
            <person name="Worthington M."/>
        </authorList>
    </citation>
    <scope>NUCLEOTIDE SEQUENCE [LARGE SCALE GENOMIC DNA]</scope>
    <source>
        <strain evidence="17">PI 553951</strain>
    </source>
</reference>
<dbReference type="GO" id="GO:0004857">
    <property type="term" value="F:enzyme inhibitor activity"/>
    <property type="evidence" value="ECO:0007669"/>
    <property type="project" value="InterPro"/>
</dbReference>
<keyword evidence="15" id="KW-0812">Transmembrane</keyword>
<feature type="transmembrane region" description="Helical" evidence="15">
    <location>
        <begin position="7"/>
        <end position="28"/>
    </location>
</feature>
<keyword evidence="9" id="KW-1015">Disulfide bond</keyword>
<evidence type="ECO:0000256" key="7">
    <source>
        <dbReference type="ARBA" id="ARBA00022801"/>
    </source>
</evidence>
<dbReference type="FunFam" id="1.20.140.40:FF:000001">
    <property type="entry name" value="Pectinesterase"/>
    <property type="match status" value="1"/>
</dbReference>
<proteinExistence type="inferred from homology"/>
<dbReference type="SUPFAM" id="SSF101148">
    <property type="entry name" value="Plant invertase/pectin methylesterase inhibitor"/>
    <property type="match status" value="1"/>
</dbReference>
<dbReference type="PANTHER" id="PTHR31707">
    <property type="entry name" value="PECTINESTERASE"/>
    <property type="match status" value="1"/>
</dbReference>
<evidence type="ECO:0000313" key="17">
    <source>
        <dbReference type="EMBL" id="KAK9934137.1"/>
    </source>
</evidence>
<dbReference type="Gene3D" id="2.160.20.10">
    <property type="entry name" value="Single-stranded right-handed beta-helix, Pectin lyase-like"/>
    <property type="match status" value="1"/>
</dbReference>
<evidence type="ECO:0000256" key="5">
    <source>
        <dbReference type="ARBA" id="ARBA00013229"/>
    </source>
</evidence>
<dbReference type="Gene3D" id="1.20.140.40">
    <property type="entry name" value="Invertase/pectin methylesterase inhibitor family protein"/>
    <property type="match status" value="1"/>
</dbReference>
<comment type="similarity">
    <text evidence="4">In the C-terminal section; belongs to the pectinesterase family.</text>
</comment>
<comment type="pathway">
    <text evidence="2 14">Glycan metabolism; pectin degradation; 2-dehydro-3-deoxy-D-gluconate from pectin: step 1/5.</text>
</comment>
<dbReference type="PROSITE" id="PS51257">
    <property type="entry name" value="PROKAR_LIPOPROTEIN"/>
    <property type="match status" value="1"/>
</dbReference>
<keyword evidence="8 14" id="KW-0063">Aspartyl esterase</keyword>
<sequence>MERKGKVIVGGVSIILVVGVVVGCVAVVSHNRSKGKDKLSTSSKAVAAICDPTDYKEACINSLAAVAKNQSATPKDLIQAAIESTIQEVKSVIEKSSSIIKAANNVNSTGKMAFDDCKELLESAMDSLQYSFLMVGDTQVHSMNEKEADLKNWFSAAIAFQQSCLDGIPYEDLQKQMNEGMLNASQLTSNALAIVSSLAPILASFNISFKTDDKNSTDRRLLDTAMETDEHGTYPAWFPDADRRLLANRNKNRNNGQVTPNAVVAKDGSGQYKTIGAALAAYPKGFKGRYIIYVKAGIYNEYVTVAKNQVNVYMYGDGPRKTMVTGSKSFADGITTQDTATFIVMGNGFIARAMGFQNTAGPQKHQAVALRVQSEMSAFFNCRMDGYQDTLYVQAYRQFYRNCVISGTVDFIFGDSTTIIQNSLIIVRKPMNGQQNTVTAHGRQDKRETTGLVIQNCRIVPEQALFPMRFQIRSYLGRPWKMYSRAVIMETELGDFIQPAGWLEWQGTFALDTLYFAEYGNRGPGAVTTGRVKWKGFHVITNRNEALQFTAGNFILGSQWLKDTGAPYFLGFKN</sequence>
<comment type="subcellular location">
    <subcellularLocation>
        <location evidence="1">Secreted</location>
        <location evidence="1">Cell wall</location>
    </subcellularLocation>
</comment>
<dbReference type="AlphaFoldDB" id="A0AAW1XBX9"/>
<dbReference type="GO" id="GO:0030599">
    <property type="term" value="F:pectinesterase activity"/>
    <property type="evidence" value="ECO:0007669"/>
    <property type="project" value="UniProtKB-UniRule"/>
</dbReference>
<feature type="active site" evidence="13">
    <location>
        <position position="410"/>
    </location>
</feature>
<dbReference type="NCBIfam" id="TIGR01614">
    <property type="entry name" value="PME_inhib"/>
    <property type="match status" value="1"/>
</dbReference>
<protein>
    <recommendedName>
        <fullName evidence="5 14">Pectinesterase</fullName>
        <ecNumber evidence="5 14">3.1.1.11</ecNumber>
    </recommendedName>
</protein>
<evidence type="ECO:0000256" key="6">
    <source>
        <dbReference type="ARBA" id="ARBA00022512"/>
    </source>
</evidence>
<keyword evidence="6" id="KW-0964">Secreted</keyword>
<evidence type="ECO:0000256" key="8">
    <source>
        <dbReference type="ARBA" id="ARBA00023085"/>
    </source>
</evidence>
<feature type="domain" description="Pectinesterase inhibitor" evidence="16">
    <location>
        <begin position="41"/>
        <end position="194"/>
    </location>
</feature>
<keyword evidence="18" id="KW-1185">Reference proteome</keyword>
<dbReference type="SMART" id="SM00856">
    <property type="entry name" value="PMEI"/>
    <property type="match status" value="1"/>
</dbReference>
<dbReference type="InterPro" id="IPR035513">
    <property type="entry name" value="Invertase/methylesterase_inhib"/>
</dbReference>
<dbReference type="InterPro" id="IPR012334">
    <property type="entry name" value="Pectin_lyas_fold"/>
</dbReference>
<keyword evidence="7 14" id="KW-0378">Hydrolase</keyword>
<dbReference type="InterPro" id="IPR006501">
    <property type="entry name" value="Pectinesterase_inhib_dom"/>
</dbReference>
<evidence type="ECO:0000256" key="14">
    <source>
        <dbReference type="RuleBase" id="RU000589"/>
    </source>
</evidence>
<keyword evidence="10" id="KW-0325">Glycoprotein</keyword>
<evidence type="ECO:0000256" key="1">
    <source>
        <dbReference type="ARBA" id="ARBA00004191"/>
    </source>
</evidence>
<keyword evidence="15" id="KW-0472">Membrane</keyword>
<dbReference type="PROSITE" id="PS00503">
    <property type="entry name" value="PECTINESTERASE_2"/>
    <property type="match status" value="1"/>
</dbReference>
<dbReference type="CDD" id="cd15798">
    <property type="entry name" value="PMEI-like_3"/>
    <property type="match status" value="1"/>
</dbReference>
<dbReference type="EC" id="3.1.1.11" evidence="5 14"/>
<dbReference type="Pfam" id="PF04043">
    <property type="entry name" value="PMEI"/>
    <property type="match status" value="1"/>
</dbReference>
<evidence type="ECO:0000256" key="10">
    <source>
        <dbReference type="ARBA" id="ARBA00023180"/>
    </source>
</evidence>
<dbReference type="InterPro" id="IPR000070">
    <property type="entry name" value="Pectinesterase_cat"/>
</dbReference>
<dbReference type="InterPro" id="IPR033131">
    <property type="entry name" value="Pectinesterase_Asp_AS"/>
</dbReference>
<dbReference type="FunFam" id="2.160.20.10:FF:000001">
    <property type="entry name" value="Pectinesterase"/>
    <property type="match status" value="1"/>
</dbReference>
<dbReference type="GO" id="GO:0045490">
    <property type="term" value="P:pectin catabolic process"/>
    <property type="evidence" value="ECO:0007669"/>
    <property type="project" value="UniProtKB-UniRule"/>
</dbReference>
<dbReference type="SUPFAM" id="SSF51126">
    <property type="entry name" value="Pectin lyase-like"/>
    <property type="match status" value="1"/>
</dbReference>
<accession>A0AAW1XBX9</accession>
<evidence type="ECO:0000256" key="13">
    <source>
        <dbReference type="PROSITE-ProRule" id="PRU10040"/>
    </source>
</evidence>
<evidence type="ECO:0000256" key="12">
    <source>
        <dbReference type="ARBA" id="ARBA00057335"/>
    </source>
</evidence>
<dbReference type="EMBL" id="JBEDUW010000004">
    <property type="protein sequence ID" value="KAK9934137.1"/>
    <property type="molecule type" value="Genomic_DNA"/>
</dbReference>
<evidence type="ECO:0000256" key="11">
    <source>
        <dbReference type="ARBA" id="ARBA00047928"/>
    </source>
</evidence>
<evidence type="ECO:0000256" key="2">
    <source>
        <dbReference type="ARBA" id="ARBA00005184"/>
    </source>
</evidence>
<evidence type="ECO:0000256" key="15">
    <source>
        <dbReference type="SAM" id="Phobius"/>
    </source>
</evidence>